<dbReference type="InterPro" id="IPR050537">
    <property type="entry name" value="2-oxoacid_dehydrogenase"/>
</dbReference>
<evidence type="ECO:0000259" key="14">
    <source>
        <dbReference type="PROSITE" id="PS51826"/>
    </source>
</evidence>
<protein>
    <recommendedName>
        <fullName evidence="5 11">Dihydrolipoyllysine-residue succinyltransferase component of 2-oxoglutarate dehydrogenase complex</fullName>
        <ecNumber evidence="4 11">2.3.1.61</ecNumber>
    </recommendedName>
    <alternativeName>
        <fullName evidence="11">2-oxoglutarate dehydrogenase complex component E2</fullName>
    </alternativeName>
</protein>
<dbReference type="InterPro" id="IPR003016">
    <property type="entry name" value="2-oxoA_DH_lipoyl-BS"/>
</dbReference>
<evidence type="ECO:0000313" key="15">
    <source>
        <dbReference type="EMBL" id="SDZ95685.1"/>
    </source>
</evidence>
<dbReference type="CDD" id="cd06849">
    <property type="entry name" value="lipoyl_domain"/>
    <property type="match status" value="1"/>
</dbReference>
<comment type="catalytic activity">
    <reaction evidence="10 11">
        <text>N(6)-[(R)-dihydrolipoyl]-L-lysyl-[protein] + succinyl-CoA = N(6)-[(R)-S(8)-succinyldihydrolipoyl]-L-lysyl-[protein] + CoA</text>
        <dbReference type="Rhea" id="RHEA:15213"/>
        <dbReference type="Rhea" id="RHEA-COMP:10475"/>
        <dbReference type="Rhea" id="RHEA-COMP:20092"/>
        <dbReference type="ChEBI" id="CHEBI:57287"/>
        <dbReference type="ChEBI" id="CHEBI:57292"/>
        <dbReference type="ChEBI" id="CHEBI:83100"/>
        <dbReference type="ChEBI" id="CHEBI:83120"/>
        <dbReference type="EC" id="2.3.1.61"/>
    </reaction>
</comment>
<evidence type="ECO:0000259" key="13">
    <source>
        <dbReference type="PROSITE" id="PS50968"/>
    </source>
</evidence>
<dbReference type="GO" id="GO:0005829">
    <property type="term" value="C:cytosol"/>
    <property type="evidence" value="ECO:0007669"/>
    <property type="project" value="TreeGrafter"/>
</dbReference>
<dbReference type="GO" id="GO:0006099">
    <property type="term" value="P:tricarboxylic acid cycle"/>
    <property type="evidence" value="ECO:0007669"/>
    <property type="project" value="UniProtKB-UniRule"/>
</dbReference>
<dbReference type="Gene3D" id="3.30.559.10">
    <property type="entry name" value="Chloramphenicol acetyltransferase-like domain"/>
    <property type="match status" value="1"/>
</dbReference>
<evidence type="ECO:0000256" key="4">
    <source>
        <dbReference type="ARBA" id="ARBA00012945"/>
    </source>
</evidence>
<dbReference type="EMBL" id="FNQN01000002">
    <property type="protein sequence ID" value="SDZ95685.1"/>
    <property type="molecule type" value="Genomic_DNA"/>
</dbReference>
<keyword evidence="6 11" id="KW-0816">Tricarboxylic acid cycle</keyword>
<dbReference type="SUPFAM" id="SSF47005">
    <property type="entry name" value="Peripheral subunit-binding domain of 2-oxo acid dehydrogenase complex"/>
    <property type="match status" value="1"/>
</dbReference>
<dbReference type="PROSITE" id="PS00189">
    <property type="entry name" value="LIPOYL"/>
    <property type="match status" value="1"/>
</dbReference>
<comment type="function">
    <text evidence="1 11">E2 component of the 2-oxoglutarate dehydrogenase (OGDH) complex which catalyzes the second step in the conversion of 2-oxoglutarate to succinyl-CoA and CO(2).</text>
</comment>
<accession>A0A1H3X8E1</accession>
<name>A0A1H3X8E1_9BACT</name>
<comment type="cofactor">
    <cofactor evidence="11">
        <name>(R)-lipoate</name>
        <dbReference type="ChEBI" id="CHEBI:83088"/>
    </cofactor>
    <text evidence="11">Binds 1 lipoyl cofactor covalently.</text>
</comment>
<dbReference type="InterPro" id="IPR011053">
    <property type="entry name" value="Single_hybrid_motif"/>
</dbReference>
<sequence>MDIIVPQVGESIVEAEIGEWFKKDGEYVNKDDLLLELETEKVNVELNADASGKLTILVEQGEIIKIGAVVGKIDETATAPGDAEQAAGPKEEAVAAAPVVAKVAVMNPAVPKLAAERGIDPATLKGSGRDGRILVDDIPAAKAPEPKTTSVAPQTAPAAQPVTTTDKTERTTRVAMSQFRKKMAEHLLRATQETAMLTTFNEVDMSRVMELRRRYKETFLAKHDVGLGFMSFFIKACAEALKDAPEVNASIDGNDIVYHNYYDIGVAVGSKRGLVVPVIRDADQLDFAGVEKTIRDLAVRAGEGKLTLDELQGGTFTVSNGGVYGSVLSTPLLNPPQCGILGMHGIQERAVVVDGEVVIRPMMNIALSYDHRIIDGKQAVGFLKQVKNYIDNPETLLLKI</sequence>
<evidence type="ECO:0000256" key="2">
    <source>
        <dbReference type="ARBA" id="ARBA00005145"/>
    </source>
</evidence>
<reference evidence="15 16" key="1">
    <citation type="submission" date="2016-10" db="EMBL/GenBank/DDBJ databases">
        <authorList>
            <person name="de Groot N.N."/>
        </authorList>
    </citation>
    <scope>NUCLEOTIDE SEQUENCE [LARGE SCALE GENOMIC DNA]</scope>
    <source>
        <strain evidence="15 16">DSM 7343</strain>
    </source>
</reference>
<dbReference type="PANTHER" id="PTHR43416:SF5">
    <property type="entry name" value="DIHYDROLIPOYLLYSINE-RESIDUE SUCCINYLTRANSFERASE COMPONENT OF 2-OXOGLUTARATE DEHYDROGENASE COMPLEX, MITOCHONDRIAL"/>
    <property type="match status" value="1"/>
</dbReference>
<dbReference type="SUPFAM" id="SSF51230">
    <property type="entry name" value="Single hybrid motif"/>
    <property type="match status" value="1"/>
</dbReference>
<dbReference type="Pfam" id="PF00364">
    <property type="entry name" value="Biotin_lipoyl"/>
    <property type="match status" value="1"/>
</dbReference>
<dbReference type="PROSITE" id="PS50968">
    <property type="entry name" value="BIOTINYL_LIPOYL"/>
    <property type="match status" value="1"/>
</dbReference>
<dbReference type="Proteomes" id="UP000199409">
    <property type="component" value="Unassembled WGS sequence"/>
</dbReference>
<dbReference type="STRING" id="37625.SAMN05660420_00868"/>
<dbReference type="Gene3D" id="2.40.50.100">
    <property type="match status" value="1"/>
</dbReference>
<dbReference type="OrthoDB" id="9805770at2"/>
<organism evidence="15 16">
    <name type="scientific">Desulfuromusa kysingii</name>
    <dbReference type="NCBI Taxonomy" id="37625"/>
    <lineage>
        <taxon>Bacteria</taxon>
        <taxon>Pseudomonadati</taxon>
        <taxon>Thermodesulfobacteriota</taxon>
        <taxon>Desulfuromonadia</taxon>
        <taxon>Desulfuromonadales</taxon>
        <taxon>Geopsychrobacteraceae</taxon>
        <taxon>Desulfuromusa</taxon>
    </lineage>
</organism>
<keyword evidence="8 11" id="KW-0450">Lipoyl</keyword>
<comment type="similarity">
    <text evidence="3 11">Belongs to the 2-oxoacid dehydrogenase family.</text>
</comment>
<evidence type="ECO:0000256" key="11">
    <source>
        <dbReference type="RuleBase" id="RU361138"/>
    </source>
</evidence>
<feature type="domain" description="Peripheral subunit-binding (PSBD)" evidence="14">
    <location>
        <begin position="105"/>
        <end position="142"/>
    </location>
</feature>
<evidence type="ECO:0000313" key="16">
    <source>
        <dbReference type="Proteomes" id="UP000199409"/>
    </source>
</evidence>
<evidence type="ECO:0000256" key="9">
    <source>
        <dbReference type="ARBA" id="ARBA00023315"/>
    </source>
</evidence>
<dbReference type="UniPathway" id="UPA00868">
    <property type="reaction ID" value="UER00840"/>
</dbReference>
<evidence type="ECO:0000256" key="8">
    <source>
        <dbReference type="ARBA" id="ARBA00022823"/>
    </source>
</evidence>
<dbReference type="PANTHER" id="PTHR43416">
    <property type="entry name" value="DIHYDROLIPOYLLYSINE-RESIDUE SUCCINYLTRANSFERASE COMPONENT OF 2-OXOGLUTARATE DEHYDROGENASE COMPLEX, MITOCHONDRIAL-RELATED"/>
    <property type="match status" value="1"/>
</dbReference>
<dbReference type="FunFam" id="3.30.559.10:FF:000007">
    <property type="entry name" value="Dihydrolipoamide acetyltransferase component of pyruvate dehydrogenase complex"/>
    <property type="match status" value="1"/>
</dbReference>
<keyword evidence="16" id="KW-1185">Reference proteome</keyword>
<dbReference type="GO" id="GO:0004149">
    <property type="term" value="F:dihydrolipoyllysine-residue succinyltransferase activity"/>
    <property type="evidence" value="ECO:0007669"/>
    <property type="project" value="UniProtKB-UniRule"/>
</dbReference>
<keyword evidence="7 11" id="KW-0808">Transferase</keyword>
<dbReference type="GO" id="GO:0045252">
    <property type="term" value="C:oxoglutarate dehydrogenase complex"/>
    <property type="evidence" value="ECO:0007669"/>
    <property type="project" value="UniProtKB-UniRule"/>
</dbReference>
<feature type="region of interest" description="Disordered" evidence="12">
    <location>
        <begin position="143"/>
        <end position="167"/>
    </location>
</feature>
<dbReference type="PROSITE" id="PS51826">
    <property type="entry name" value="PSBD"/>
    <property type="match status" value="1"/>
</dbReference>
<dbReference type="Pfam" id="PF02817">
    <property type="entry name" value="E3_binding"/>
    <property type="match status" value="1"/>
</dbReference>
<dbReference type="InterPro" id="IPR004167">
    <property type="entry name" value="PSBD"/>
</dbReference>
<dbReference type="SUPFAM" id="SSF52777">
    <property type="entry name" value="CoA-dependent acyltransferases"/>
    <property type="match status" value="1"/>
</dbReference>
<feature type="compositionally biased region" description="Low complexity" evidence="12">
    <location>
        <begin position="148"/>
        <end position="165"/>
    </location>
</feature>
<dbReference type="Pfam" id="PF00198">
    <property type="entry name" value="2-oxoacid_dh"/>
    <property type="match status" value="1"/>
</dbReference>
<evidence type="ECO:0000256" key="1">
    <source>
        <dbReference type="ARBA" id="ARBA00004052"/>
    </source>
</evidence>
<evidence type="ECO:0000256" key="12">
    <source>
        <dbReference type="SAM" id="MobiDB-lite"/>
    </source>
</evidence>
<gene>
    <name evidence="15" type="ORF">SAMN05660420_00868</name>
</gene>
<evidence type="ECO:0000256" key="3">
    <source>
        <dbReference type="ARBA" id="ARBA00007317"/>
    </source>
</evidence>
<dbReference type="AlphaFoldDB" id="A0A1H3X8E1"/>
<proteinExistence type="inferred from homology"/>
<evidence type="ECO:0000256" key="5">
    <source>
        <dbReference type="ARBA" id="ARBA00019511"/>
    </source>
</evidence>
<dbReference type="InterPro" id="IPR006255">
    <property type="entry name" value="SucB"/>
</dbReference>
<dbReference type="GO" id="GO:0033512">
    <property type="term" value="P:L-lysine catabolic process to acetyl-CoA via saccharopine"/>
    <property type="evidence" value="ECO:0007669"/>
    <property type="project" value="UniProtKB-UniRule"/>
</dbReference>
<dbReference type="InterPro" id="IPR023213">
    <property type="entry name" value="CAT-like_dom_sf"/>
</dbReference>
<dbReference type="NCBIfam" id="TIGR01347">
    <property type="entry name" value="sucB"/>
    <property type="match status" value="1"/>
</dbReference>
<feature type="domain" description="Lipoyl-binding" evidence="13">
    <location>
        <begin position="1"/>
        <end position="74"/>
    </location>
</feature>
<evidence type="ECO:0000256" key="10">
    <source>
        <dbReference type="ARBA" id="ARBA00052761"/>
    </source>
</evidence>
<dbReference type="InterPro" id="IPR001078">
    <property type="entry name" value="2-oxoacid_DH_actylTfrase"/>
</dbReference>
<evidence type="ECO:0000256" key="7">
    <source>
        <dbReference type="ARBA" id="ARBA00022679"/>
    </source>
</evidence>
<dbReference type="Gene3D" id="4.10.320.10">
    <property type="entry name" value="E3-binding domain"/>
    <property type="match status" value="1"/>
</dbReference>
<evidence type="ECO:0000256" key="6">
    <source>
        <dbReference type="ARBA" id="ARBA00022532"/>
    </source>
</evidence>
<comment type="pathway">
    <text evidence="2 11">Amino-acid degradation; L-lysine degradation via saccharopine pathway; glutaryl-CoA from L-lysine: step 6/6.</text>
</comment>
<dbReference type="InterPro" id="IPR036625">
    <property type="entry name" value="E3-bd_dom_sf"/>
</dbReference>
<dbReference type="InterPro" id="IPR000089">
    <property type="entry name" value="Biotin_lipoyl"/>
</dbReference>
<dbReference type="RefSeq" id="WP_092345087.1">
    <property type="nucleotide sequence ID" value="NZ_FNQN01000002.1"/>
</dbReference>
<keyword evidence="9 11" id="KW-0012">Acyltransferase</keyword>
<dbReference type="EC" id="2.3.1.61" evidence="4 11"/>
<dbReference type="NCBIfam" id="NF004309">
    <property type="entry name" value="PRK05704.1"/>
    <property type="match status" value="1"/>
</dbReference>